<proteinExistence type="predicted"/>
<dbReference type="Proteomes" id="UP001390339">
    <property type="component" value="Unassembled WGS sequence"/>
</dbReference>
<evidence type="ECO:0008006" key="3">
    <source>
        <dbReference type="Google" id="ProtNLM"/>
    </source>
</evidence>
<evidence type="ECO:0000313" key="1">
    <source>
        <dbReference type="EMBL" id="KAK8868896.1"/>
    </source>
</evidence>
<name>A0ABR2IVQ4_9PEZI</name>
<keyword evidence="2" id="KW-1185">Reference proteome</keyword>
<sequence length="405" mass="45756">MAASTANFLSLPQDILVQLPDYLHTIEDLLSVGATCRTLRRAMDAALPATILRLAASQTRTFFRPSPLYLVMATARELGQWARESTANEQRFALCMQEGLDGLLKLALNEAHCGLALARIRELHEMRFSIMNPVTDIIDKCVGHQWYSIPNFWDGGADDAYTIASEPSETLFHLAIYGELFGPDLDALLDPNHHEGHRPLNAETRIEYVKYGIPDFACHLNGQYDPDQTDDDVSSSDPRRMVRATGPYKDNEYSGPNHNLALTWTINSSRWRPHLKAMRTEVAGCAEFREDFEPVWLYGGEEYAHKEPESAGDAKYENTWRQQMWENVVVCQGLEGLQMLLLPAGKGKDQATRERWADKVRTWRRQIEQLERKPALVKVDRQATLVSPYLLGDLRVCIGGYCGGS</sequence>
<organism evidence="1 2">
    <name type="scientific">Apiospora arundinis</name>
    <dbReference type="NCBI Taxonomy" id="335852"/>
    <lineage>
        <taxon>Eukaryota</taxon>
        <taxon>Fungi</taxon>
        <taxon>Dikarya</taxon>
        <taxon>Ascomycota</taxon>
        <taxon>Pezizomycotina</taxon>
        <taxon>Sordariomycetes</taxon>
        <taxon>Xylariomycetidae</taxon>
        <taxon>Amphisphaeriales</taxon>
        <taxon>Apiosporaceae</taxon>
        <taxon>Apiospora</taxon>
    </lineage>
</organism>
<evidence type="ECO:0000313" key="2">
    <source>
        <dbReference type="Proteomes" id="UP001390339"/>
    </source>
</evidence>
<protein>
    <recommendedName>
        <fullName evidence="3">F-box domain-containing protein</fullName>
    </recommendedName>
</protein>
<gene>
    <name evidence="1" type="ORF">PGQ11_007474</name>
</gene>
<dbReference type="EMBL" id="JAPCWZ010000004">
    <property type="protein sequence ID" value="KAK8868896.1"/>
    <property type="molecule type" value="Genomic_DNA"/>
</dbReference>
<accession>A0ABR2IVQ4</accession>
<comment type="caution">
    <text evidence="1">The sequence shown here is derived from an EMBL/GenBank/DDBJ whole genome shotgun (WGS) entry which is preliminary data.</text>
</comment>
<reference evidence="1 2" key="1">
    <citation type="journal article" date="2024" name="IMA Fungus">
        <title>Apiospora arundinis, a panoply of carbohydrate-active enzymes and secondary metabolites.</title>
        <authorList>
            <person name="Sorensen T."/>
            <person name="Petersen C."/>
            <person name="Muurmann A.T."/>
            <person name="Christiansen J.V."/>
            <person name="Brundto M.L."/>
            <person name="Overgaard C.K."/>
            <person name="Boysen A.T."/>
            <person name="Wollenberg R.D."/>
            <person name="Larsen T.O."/>
            <person name="Sorensen J.L."/>
            <person name="Nielsen K.L."/>
            <person name="Sondergaard T.E."/>
        </authorList>
    </citation>
    <scope>NUCLEOTIDE SEQUENCE [LARGE SCALE GENOMIC DNA]</scope>
    <source>
        <strain evidence="1 2">AAU 773</strain>
    </source>
</reference>